<protein>
    <submittedName>
        <fullName evidence="1">DUF5447 family protein</fullName>
    </submittedName>
</protein>
<reference evidence="1 2" key="1">
    <citation type="submission" date="2024-09" db="EMBL/GenBank/DDBJ databases">
        <title>Elucidation of the Bokeelamides from Bacteria Associated with Moon Snail Egg Collars.</title>
        <authorList>
            <person name="Campbell R."/>
            <person name="Piedl K."/>
            <person name="Mevers E."/>
        </authorList>
    </citation>
    <scope>NUCLEOTIDE SEQUENCE [LARGE SCALE GENOMIC DNA]</scope>
    <source>
        <strain evidence="1 2">EM133</strain>
    </source>
</reference>
<name>A0ABW7MAY8_9GAMM</name>
<accession>A0ABW7MAY8</accession>
<evidence type="ECO:0000313" key="1">
    <source>
        <dbReference type="EMBL" id="MFH6598754.1"/>
    </source>
</evidence>
<organism evidence="1 2">
    <name type="scientific">Ectopseudomonas khazarica</name>
    <dbReference type="NCBI Taxonomy" id="2502979"/>
    <lineage>
        <taxon>Bacteria</taxon>
        <taxon>Pseudomonadati</taxon>
        <taxon>Pseudomonadota</taxon>
        <taxon>Gammaproteobacteria</taxon>
        <taxon>Pseudomonadales</taxon>
        <taxon>Pseudomonadaceae</taxon>
        <taxon>Ectopseudomonas</taxon>
    </lineage>
</organism>
<dbReference type="InterPro" id="IPR035229">
    <property type="entry name" value="PflM"/>
</dbReference>
<dbReference type="Proteomes" id="UP001609932">
    <property type="component" value="Unassembled WGS sequence"/>
</dbReference>
<evidence type="ECO:0000313" key="2">
    <source>
        <dbReference type="Proteomes" id="UP001609932"/>
    </source>
</evidence>
<dbReference type="RefSeq" id="WP_395272649.1">
    <property type="nucleotide sequence ID" value="NZ_JBHEGD010000001.1"/>
</dbReference>
<sequence>MNLSRYLNRPHPENCDCSVCWSRRETAQPVVCPSTPCSHCHPVHVSRDLLTGRWHVRPAFICAKHKPPRRPPAFWSVAYQTSTSVPTDEFPF</sequence>
<dbReference type="EMBL" id="JBHEGD010000001">
    <property type="protein sequence ID" value="MFH6598754.1"/>
    <property type="molecule type" value="Genomic_DNA"/>
</dbReference>
<proteinExistence type="predicted"/>
<keyword evidence="2" id="KW-1185">Reference proteome</keyword>
<comment type="caution">
    <text evidence="1">The sequence shown here is derived from an EMBL/GenBank/DDBJ whole genome shotgun (WGS) entry which is preliminary data.</text>
</comment>
<gene>
    <name evidence="1" type="ORF">ACEVAQ_08540</name>
</gene>
<dbReference type="Pfam" id="PF17525">
    <property type="entry name" value="DUF5447"/>
    <property type="match status" value="1"/>
</dbReference>